<dbReference type="AlphaFoldDB" id="U2LA96"/>
<protein>
    <submittedName>
        <fullName evidence="1">Uncharacterized protein</fullName>
    </submittedName>
</protein>
<gene>
    <name evidence="1" type="ORF">HMPREF9145_2745</name>
</gene>
<sequence length="42" mass="4993">MYSCFILYKKKVRKGVWWMPRLTEAMKDVISCDKLRVGANNL</sequence>
<dbReference type="EMBL" id="AWGW01000013">
    <property type="protein sequence ID" value="ERK01403.1"/>
    <property type="molecule type" value="Genomic_DNA"/>
</dbReference>
<accession>U2LA96</accession>
<dbReference type="Proteomes" id="UP000017023">
    <property type="component" value="Unassembled WGS sequence"/>
</dbReference>
<evidence type="ECO:0000313" key="2">
    <source>
        <dbReference type="Proteomes" id="UP000017023"/>
    </source>
</evidence>
<reference evidence="1 2" key="1">
    <citation type="submission" date="2013-08" db="EMBL/GenBank/DDBJ databases">
        <authorList>
            <person name="Durkin A.S."/>
            <person name="Haft D.R."/>
            <person name="McCorrison J."/>
            <person name="Torralba M."/>
            <person name="Gillis M."/>
            <person name="Haft D.H."/>
            <person name="Methe B."/>
            <person name="Sutton G."/>
            <person name="Nelson K.E."/>
        </authorList>
    </citation>
    <scope>NUCLEOTIDE SEQUENCE [LARGE SCALE GENOMIC DNA]</scope>
    <source>
        <strain evidence="1 2">F0493</strain>
    </source>
</reference>
<organism evidence="1 2">
    <name type="scientific">Segatella salivae F0493</name>
    <dbReference type="NCBI Taxonomy" id="1395125"/>
    <lineage>
        <taxon>Bacteria</taxon>
        <taxon>Pseudomonadati</taxon>
        <taxon>Bacteroidota</taxon>
        <taxon>Bacteroidia</taxon>
        <taxon>Bacteroidales</taxon>
        <taxon>Prevotellaceae</taxon>
        <taxon>Segatella</taxon>
    </lineage>
</organism>
<proteinExistence type="predicted"/>
<comment type="caution">
    <text evidence="1">The sequence shown here is derived from an EMBL/GenBank/DDBJ whole genome shotgun (WGS) entry which is preliminary data.</text>
</comment>
<name>U2LA96_9BACT</name>
<evidence type="ECO:0000313" key="1">
    <source>
        <dbReference type="EMBL" id="ERK01403.1"/>
    </source>
</evidence>